<dbReference type="InterPro" id="IPR012338">
    <property type="entry name" value="Beta-lactam/transpept-like"/>
</dbReference>
<gene>
    <name evidence="3" type="ORF">C0V82_10010</name>
</gene>
<dbReference type="InterPro" id="IPR050789">
    <property type="entry name" value="Diverse_Enzym_Activities"/>
</dbReference>
<reference evidence="3 4" key="1">
    <citation type="submission" date="2017-12" db="EMBL/GenBank/DDBJ databases">
        <title>Genomes of bacteria within cyanobacterial aggregates.</title>
        <authorList>
            <person name="Cai H."/>
        </authorList>
    </citation>
    <scope>NUCLEOTIDE SEQUENCE [LARGE SCALE GENOMIC DNA]</scope>
    <source>
        <strain evidence="3 4">TH16</strain>
    </source>
</reference>
<sequence length="347" mass="37154">MPMQSRRLFLSSLAAGLLLPFPTAVALPVDPTSPDLPRVTALIKDAIRRHRLDGVAAIAHQGERVLYRGYFGDIGPGTAIDVASASKWVAGLVIMALVGQGRLRLDMTLADAGLVSTGPKAGITLAQLMSHTSALPDTGPFWQDRRYPTPQAAAAKLTDMDLIGEPGQVFAYAGVSMEVAAFMAEQAGGADWNSLFRRLIADPLGLSPACRWGDRWGVAGGLIASPDDFERILLLIARQGVMADGQRLLPADIFPVMEHDQIGDARRKQQPNAAAAMQGYGIGMWCEQREAGGACPTISSPGYFGTWPRIDRSRDLTILLMVKSRLRTVIDDWQAIIQALSSAAAPG</sequence>
<feature type="chain" id="PRO_5014940626" description="Beta-lactamase-related domain-containing protein" evidence="1">
    <location>
        <begin position="27"/>
        <end position="347"/>
    </location>
</feature>
<feature type="domain" description="Beta-lactamase-related" evidence="2">
    <location>
        <begin position="40"/>
        <end position="339"/>
    </location>
</feature>
<dbReference type="InterPro" id="IPR001466">
    <property type="entry name" value="Beta-lactam-related"/>
</dbReference>
<keyword evidence="4" id="KW-1185">Reference proteome</keyword>
<evidence type="ECO:0000313" key="3">
    <source>
        <dbReference type="EMBL" id="AUN30530.1"/>
    </source>
</evidence>
<feature type="signal peptide" evidence="1">
    <location>
        <begin position="1"/>
        <end position="26"/>
    </location>
</feature>
<name>A0A2K9NBL8_9PROT</name>
<dbReference type="Gene3D" id="3.40.710.10">
    <property type="entry name" value="DD-peptidase/beta-lactamase superfamily"/>
    <property type="match status" value="1"/>
</dbReference>
<evidence type="ECO:0000259" key="2">
    <source>
        <dbReference type="Pfam" id="PF00144"/>
    </source>
</evidence>
<dbReference type="SUPFAM" id="SSF56601">
    <property type="entry name" value="beta-lactamase/transpeptidase-like"/>
    <property type="match status" value="1"/>
</dbReference>
<organism evidence="3 4">
    <name type="scientific">Niveispirillum cyanobacteriorum</name>
    <dbReference type="NCBI Taxonomy" id="1612173"/>
    <lineage>
        <taxon>Bacteria</taxon>
        <taxon>Pseudomonadati</taxon>
        <taxon>Pseudomonadota</taxon>
        <taxon>Alphaproteobacteria</taxon>
        <taxon>Rhodospirillales</taxon>
        <taxon>Azospirillaceae</taxon>
        <taxon>Niveispirillum</taxon>
    </lineage>
</organism>
<dbReference type="AlphaFoldDB" id="A0A2K9NBL8"/>
<accession>A0A2K9NBL8</accession>
<dbReference type="Pfam" id="PF00144">
    <property type="entry name" value="Beta-lactamase"/>
    <property type="match status" value="1"/>
</dbReference>
<proteinExistence type="predicted"/>
<evidence type="ECO:0000256" key="1">
    <source>
        <dbReference type="SAM" id="SignalP"/>
    </source>
</evidence>
<dbReference type="Proteomes" id="UP000234752">
    <property type="component" value="Chromosome eg_1"/>
</dbReference>
<evidence type="ECO:0000313" key="4">
    <source>
        <dbReference type="Proteomes" id="UP000234752"/>
    </source>
</evidence>
<dbReference type="PANTHER" id="PTHR43283">
    <property type="entry name" value="BETA-LACTAMASE-RELATED"/>
    <property type="match status" value="1"/>
</dbReference>
<dbReference type="KEGG" id="ncb:C0V82_10010"/>
<keyword evidence="1" id="KW-0732">Signal</keyword>
<protein>
    <recommendedName>
        <fullName evidence="2">Beta-lactamase-related domain-containing protein</fullName>
    </recommendedName>
</protein>
<dbReference type="EMBL" id="CP025611">
    <property type="protein sequence ID" value="AUN30530.1"/>
    <property type="molecule type" value="Genomic_DNA"/>
</dbReference>